<dbReference type="GO" id="GO:0005886">
    <property type="term" value="C:plasma membrane"/>
    <property type="evidence" value="ECO:0007669"/>
    <property type="project" value="TreeGrafter"/>
</dbReference>
<feature type="domain" description="Myosin motor" evidence="8">
    <location>
        <begin position="11"/>
        <end position="588"/>
    </location>
</feature>
<proteinExistence type="inferred from homology"/>
<dbReference type="SMART" id="SM00015">
    <property type="entry name" value="IQ"/>
    <property type="match status" value="2"/>
</dbReference>
<dbReference type="GO" id="GO:0007015">
    <property type="term" value="P:actin filament organization"/>
    <property type="evidence" value="ECO:0007669"/>
    <property type="project" value="TreeGrafter"/>
</dbReference>
<dbReference type="SUPFAM" id="SSF52540">
    <property type="entry name" value="P-loop containing nucleoside triphosphate hydrolases"/>
    <property type="match status" value="1"/>
</dbReference>
<comment type="similarity">
    <text evidence="6">Belongs to the TRAFAC class myosin-kinesin ATPase superfamily. Myosin family.</text>
</comment>
<evidence type="ECO:0000259" key="8">
    <source>
        <dbReference type="PROSITE" id="PS51456"/>
    </source>
</evidence>
<dbReference type="GeneID" id="103509469"/>
<dbReference type="GO" id="GO:0000146">
    <property type="term" value="F:microfilament motor activity"/>
    <property type="evidence" value="ECO:0007669"/>
    <property type="project" value="TreeGrafter"/>
</dbReference>
<evidence type="ECO:0000313" key="11">
    <source>
        <dbReference type="RefSeq" id="XP_026679590.1"/>
    </source>
</evidence>
<dbReference type="AlphaFoldDB" id="A0A3Q0IYS9"/>
<dbReference type="CDD" id="cd23767">
    <property type="entry name" value="IQCD"/>
    <property type="match status" value="1"/>
</dbReference>
<dbReference type="Pfam" id="PF00063">
    <property type="entry name" value="Myosin_head"/>
    <property type="match status" value="1"/>
</dbReference>
<dbReference type="Gene3D" id="1.10.10.820">
    <property type="match status" value="1"/>
</dbReference>
<evidence type="ECO:0000313" key="10">
    <source>
        <dbReference type="Proteomes" id="UP000079169"/>
    </source>
</evidence>
<dbReference type="Gene3D" id="3.40.850.10">
    <property type="entry name" value="Kinesin motor domain"/>
    <property type="match status" value="1"/>
</dbReference>
<dbReference type="InterPro" id="IPR001609">
    <property type="entry name" value="Myosin_head_motor_dom-like"/>
</dbReference>
<keyword evidence="4 6" id="KW-0505">Motor protein</keyword>
<evidence type="ECO:0000256" key="7">
    <source>
        <dbReference type="SAM" id="MobiDB-lite"/>
    </source>
</evidence>
<dbReference type="PaxDb" id="121845-A0A3Q0IYS9"/>
<evidence type="ECO:0000256" key="5">
    <source>
        <dbReference type="ARBA" id="ARBA00023203"/>
    </source>
</evidence>
<organism evidence="10 11">
    <name type="scientific">Diaphorina citri</name>
    <name type="common">Asian citrus psyllid</name>
    <dbReference type="NCBI Taxonomy" id="121845"/>
    <lineage>
        <taxon>Eukaryota</taxon>
        <taxon>Metazoa</taxon>
        <taxon>Ecdysozoa</taxon>
        <taxon>Arthropoda</taxon>
        <taxon>Hexapoda</taxon>
        <taxon>Insecta</taxon>
        <taxon>Pterygota</taxon>
        <taxon>Neoptera</taxon>
        <taxon>Paraneoptera</taxon>
        <taxon>Hemiptera</taxon>
        <taxon>Sternorrhyncha</taxon>
        <taxon>Psylloidea</taxon>
        <taxon>Psyllidae</taxon>
        <taxon>Diaphorininae</taxon>
        <taxon>Diaphorina</taxon>
    </lineage>
</organism>
<keyword evidence="1 6" id="KW-0547">Nucleotide-binding</keyword>
<dbReference type="InterPro" id="IPR027417">
    <property type="entry name" value="P-loop_NTPase"/>
</dbReference>
<keyword evidence="2 6" id="KW-0067">ATP-binding</keyword>
<evidence type="ECO:0000259" key="9">
    <source>
        <dbReference type="PROSITE" id="PS51757"/>
    </source>
</evidence>
<dbReference type="PROSITE" id="PS51456">
    <property type="entry name" value="MYOSIN_MOTOR"/>
    <property type="match status" value="1"/>
</dbReference>
<dbReference type="Gene3D" id="1.20.120.720">
    <property type="entry name" value="Myosin VI head, motor domain, U50 subdomain"/>
    <property type="match status" value="1"/>
</dbReference>
<dbReference type="PANTHER" id="PTHR13140">
    <property type="entry name" value="MYOSIN"/>
    <property type="match status" value="1"/>
</dbReference>
<name>A0A3Q0IYS9_DIACI</name>
<dbReference type="Gene3D" id="1.20.58.530">
    <property type="match status" value="1"/>
</dbReference>
<dbReference type="Proteomes" id="UP000079169">
    <property type="component" value="Unplaced"/>
</dbReference>
<dbReference type="GO" id="GO:0051015">
    <property type="term" value="F:actin filament binding"/>
    <property type="evidence" value="ECO:0007669"/>
    <property type="project" value="TreeGrafter"/>
</dbReference>
<dbReference type="GO" id="GO:0030048">
    <property type="term" value="P:actin filament-based movement"/>
    <property type="evidence" value="ECO:0007669"/>
    <property type="project" value="TreeGrafter"/>
</dbReference>
<dbReference type="GO" id="GO:0016459">
    <property type="term" value="C:myosin complex"/>
    <property type="evidence" value="ECO:0007669"/>
    <property type="project" value="UniProtKB-KW"/>
</dbReference>
<keyword evidence="10" id="KW-1185">Reference proteome</keyword>
<protein>
    <submittedName>
        <fullName evidence="11">Unconventional myosin-Ib-like</fullName>
    </submittedName>
</protein>
<evidence type="ECO:0000256" key="2">
    <source>
        <dbReference type="ARBA" id="ARBA00022840"/>
    </source>
</evidence>
<dbReference type="PROSITE" id="PS51757">
    <property type="entry name" value="TH1"/>
    <property type="match status" value="1"/>
</dbReference>
<dbReference type="PANTHER" id="PTHR13140:SF802">
    <property type="entry name" value="UNCONVENTIONAL MYOSIN-IB ISOFORM X1"/>
    <property type="match status" value="1"/>
</dbReference>
<evidence type="ECO:0000256" key="3">
    <source>
        <dbReference type="ARBA" id="ARBA00023123"/>
    </source>
</evidence>
<dbReference type="Gene3D" id="1.20.5.190">
    <property type="match status" value="1"/>
</dbReference>
<dbReference type="PRINTS" id="PR00193">
    <property type="entry name" value="MYOSINHEAVY"/>
</dbReference>
<feature type="domain" description="TH1" evidence="9">
    <location>
        <begin position="618"/>
        <end position="840"/>
    </location>
</feature>
<keyword evidence="5 6" id="KW-0009">Actin-binding</keyword>
<comment type="caution">
    <text evidence="6">Lacks conserved residue(s) required for the propagation of feature annotation.</text>
</comment>
<dbReference type="GO" id="GO:0006897">
    <property type="term" value="P:endocytosis"/>
    <property type="evidence" value="ECO:0007669"/>
    <property type="project" value="TreeGrafter"/>
</dbReference>
<evidence type="ECO:0000256" key="4">
    <source>
        <dbReference type="ARBA" id="ARBA00023175"/>
    </source>
</evidence>
<dbReference type="SMART" id="SM00242">
    <property type="entry name" value="MYSc"/>
    <property type="match status" value="1"/>
</dbReference>
<dbReference type="InterPro" id="IPR000048">
    <property type="entry name" value="IQ_motif_EF-hand-BS"/>
</dbReference>
<dbReference type="GO" id="GO:0005902">
    <property type="term" value="C:microvillus"/>
    <property type="evidence" value="ECO:0007669"/>
    <property type="project" value="TreeGrafter"/>
</dbReference>
<dbReference type="KEGG" id="dci:103509469"/>
<sequence length="840" mass="94685">MDPPLVVDSETGAWDCVLLDPLSEDTFISNLHLRYKRDHIYTYIGNVLVTVNPYKPLNIYSAELARAYRTRGPFQLPPHIFAIAGSAYRWLRDRSEDQCIIVSGESGSGKTQAASMVVYFIACATPGTGPVLNAVREKLKHIGPLLEAFGNAQTLKNDNSSRFGKYLDIEFDYKGDPLGAHITNYLLEKSRVTYQAPGERNFHIFYQLLVGADVHLLKLLKLQRNLENYSFLKSSVVHNHISSSPMFSPATSPHLDDKACFLRTRKACEALGFTPDEILDIFKVVASVLKLGNVVFIPSNNIDGTEGCTVSNDYELYEVCDLLSMDCTILQGAITSRSLFIDDPHEDCGSTLIVTELSAGEATVTRNSLCKALYSRLFTYIVNRTNKAVKVKPSGKRKVLGILDIYGFEAYDGKCGSSNGFEQFIINFCNEKLHQLFTDVMLREEQEEYRRENIEWCYVEFFNNSAICDIIETNSHGILSLLDEESSDEAFLLKLGSYSSSLTPERGRGGVRTPGVLSTPSSAGGDNSLPPFCFRLRHYAGTVLYNVRGFVEKNGELLHRDVSLAMYTSQHPLLKHLFPEVLIQQELVEIQNHSVLKNMFEESTTSELNTVFELEEFRRDRLVDLAVLIQKVWRGYHQRKDFLKRKRSQIIIASAWRSWRVNSRFDLFNPSWFQFVPILFVLSTSSMLILDHRTLQIKYRVPASEIYRLSLSPYLDDIAVFHIRAPSPSSCSDASSSFLGGGGGGTHHHHHQMGCLFHSEVHGKGDFVFQTGHVIEIVTKLFLVIQNAVGKPPEVNIAPEFDANFNQQTVMVSFKCIGLPEIPPGQSRIIRKQNKMEVYI</sequence>
<dbReference type="GO" id="GO:0005524">
    <property type="term" value="F:ATP binding"/>
    <property type="evidence" value="ECO:0007669"/>
    <property type="project" value="UniProtKB-UniRule"/>
</dbReference>
<dbReference type="RefSeq" id="XP_026679590.1">
    <property type="nucleotide sequence ID" value="XM_026823789.1"/>
</dbReference>
<evidence type="ECO:0000256" key="6">
    <source>
        <dbReference type="PROSITE-ProRule" id="PRU00782"/>
    </source>
</evidence>
<feature type="region of interest" description="Disordered" evidence="7">
    <location>
        <begin position="504"/>
        <end position="523"/>
    </location>
</feature>
<dbReference type="GO" id="GO:0005737">
    <property type="term" value="C:cytoplasm"/>
    <property type="evidence" value="ECO:0007669"/>
    <property type="project" value="UniProtKB-ARBA"/>
</dbReference>
<feature type="binding site" evidence="6">
    <location>
        <begin position="104"/>
        <end position="111"/>
    </location>
    <ligand>
        <name>ATP</name>
        <dbReference type="ChEBI" id="CHEBI:30616"/>
    </ligand>
</feature>
<gene>
    <name evidence="11" type="primary">LOC103509469</name>
</gene>
<evidence type="ECO:0000256" key="1">
    <source>
        <dbReference type="ARBA" id="ARBA00022741"/>
    </source>
</evidence>
<dbReference type="PROSITE" id="PS50096">
    <property type="entry name" value="IQ"/>
    <property type="match status" value="1"/>
</dbReference>
<dbReference type="STRING" id="121845.A0A3Q0IYS9"/>
<reference evidence="11" key="1">
    <citation type="submission" date="2025-08" db="UniProtKB">
        <authorList>
            <consortium name="RefSeq"/>
        </authorList>
    </citation>
    <scope>IDENTIFICATION</scope>
</reference>
<keyword evidence="3 6" id="KW-0518">Myosin</keyword>
<accession>A0A3Q0IYS9</accession>
<dbReference type="InterPro" id="IPR010926">
    <property type="entry name" value="Myosin_TH1"/>
</dbReference>
<dbReference type="InterPro" id="IPR036961">
    <property type="entry name" value="Kinesin_motor_dom_sf"/>
</dbReference>
<dbReference type="Pfam" id="PF00612">
    <property type="entry name" value="IQ"/>
    <property type="match status" value="1"/>
</dbReference>